<name>A0A078FJG5_BRANA</name>
<evidence type="ECO:0000313" key="1">
    <source>
        <dbReference type="EMBL" id="CDY12253.1"/>
    </source>
</evidence>
<keyword evidence="2" id="KW-1185">Reference proteome</keyword>
<dbReference type="PaxDb" id="3708-A0A078FJG5"/>
<proteinExistence type="predicted"/>
<dbReference type="Proteomes" id="UP000028999">
    <property type="component" value="Unassembled WGS sequence"/>
</dbReference>
<reference evidence="1 2" key="1">
    <citation type="journal article" date="2014" name="Science">
        <title>Plant genetics. Early allopolyploid evolution in the post-Neolithic Brassica napus oilseed genome.</title>
        <authorList>
            <person name="Chalhoub B."/>
            <person name="Denoeud F."/>
            <person name="Liu S."/>
            <person name="Parkin I.A."/>
            <person name="Tang H."/>
            <person name="Wang X."/>
            <person name="Chiquet J."/>
            <person name="Belcram H."/>
            <person name="Tong C."/>
            <person name="Samans B."/>
            <person name="Correa M."/>
            <person name="Da Silva C."/>
            <person name="Just J."/>
            <person name="Falentin C."/>
            <person name="Koh C.S."/>
            <person name="Le Clainche I."/>
            <person name="Bernard M."/>
            <person name="Bento P."/>
            <person name="Noel B."/>
            <person name="Labadie K."/>
            <person name="Alberti A."/>
            <person name="Charles M."/>
            <person name="Arnaud D."/>
            <person name="Guo H."/>
            <person name="Daviaud C."/>
            <person name="Alamery S."/>
            <person name="Jabbari K."/>
            <person name="Zhao M."/>
            <person name="Edger P.P."/>
            <person name="Chelaifa H."/>
            <person name="Tack D."/>
            <person name="Lassalle G."/>
            <person name="Mestiri I."/>
            <person name="Schnel N."/>
            <person name="Le Paslier M.C."/>
            <person name="Fan G."/>
            <person name="Renault V."/>
            <person name="Bayer P.E."/>
            <person name="Golicz A.A."/>
            <person name="Manoli S."/>
            <person name="Lee T.H."/>
            <person name="Thi V.H."/>
            <person name="Chalabi S."/>
            <person name="Hu Q."/>
            <person name="Fan C."/>
            <person name="Tollenaere R."/>
            <person name="Lu Y."/>
            <person name="Battail C."/>
            <person name="Shen J."/>
            <person name="Sidebottom C.H."/>
            <person name="Wang X."/>
            <person name="Canaguier A."/>
            <person name="Chauveau A."/>
            <person name="Berard A."/>
            <person name="Deniot G."/>
            <person name="Guan M."/>
            <person name="Liu Z."/>
            <person name="Sun F."/>
            <person name="Lim Y.P."/>
            <person name="Lyons E."/>
            <person name="Town C.D."/>
            <person name="Bancroft I."/>
            <person name="Wang X."/>
            <person name="Meng J."/>
            <person name="Ma J."/>
            <person name="Pires J.C."/>
            <person name="King G.J."/>
            <person name="Brunel D."/>
            <person name="Delourme R."/>
            <person name="Renard M."/>
            <person name="Aury J.M."/>
            <person name="Adams K.L."/>
            <person name="Batley J."/>
            <person name="Snowdon R.J."/>
            <person name="Tost J."/>
            <person name="Edwards D."/>
            <person name="Zhou Y."/>
            <person name="Hua W."/>
            <person name="Sharpe A.G."/>
            <person name="Paterson A.H."/>
            <person name="Guan C."/>
            <person name="Wincker P."/>
        </authorList>
    </citation>
    <scope>NUCLEOTIDE SEQUENCE [LARGE SCALE GENOMIC DNA]</scope>
    <source>
        <strain evidence="2">cv. Darmor-bzh</strain>
    </source>
</reference>
<gene>
    <name evidence="1" type="primary">BnaA09g24530D</name>
    <name evidence="1" type="ORF">GSBRNA2T00061297001</name>
</gene>
<dbReference type="AlphaFoldDB" id="A0A078FJG5"/>
<dbReference type="EMBL" id="LK032019">
    <property type="protein sequence ID" value="CDY12253.1"/>
    <property type="molecule type" value="Genomic_DNA"/>
</dbReference>
<evidence type="ECO:0000313" key="2">
    <source>
        <dbReference type="Proteomes" id="UP000028999"/>
    </source>
</evidence>
<organism evidence="1 2">
    <name type="scientific">Brassica napus</name>
    <name type="common">Rape</name>
    <dbReference type="NCBI Taxonomy" id="3708"/>
    <lineage>
        <taxon>Eukaryota</taxon>
        <taxon>Viridiplantae</taxon>
        <taxon>Streptophyta</taxon>
        <taxon>Embryophyta</taxon>
        <taxon>Tracheophyta</taxon>
        <taxon>Spermatophyta</taxon>
        <taxon>Magnoliopsida</taxon>
        <taxon>eudicotyledons</taxon>
        <taxon>Gunneridae</taxon>
        <taxon>Pentapetalae</taxon>
        <taxon>rosids</taxon>
        <taxon>malvids</taxon>
        <taxon>Brassicales</taxon>
        <taxon>Brassicaceae</taxon>
        <taxon>Brassiceae</taxon>
        <taxon>Brassica</taxon>
    </lineage>
</organism>
<sequence length="79" mass="9286">MAKQTRTAKHVGLRGSVRGQWITNGYIAPVRFKTWLRTLQMLHGASIHISTHQYVRIELEMKTTMHAAKSKLRWWILEE</sequence>
<dbReference type="Gramene" id="CDY12253">
    <property type="protein sequence ID" value="CDY12253"/>
    <property type="gene ID" value="GSBRNA2T00061297001"/>
</dbReference>
<accession>A0A078FJG5</accession>
<protein>
    <submittedName>
        <fullName evidence="1">BnaA09g24530D protein</fullName>
    </submittedName>
</protein>